<organism evidence="1">
    <name type="scientific">Schizaphis graminum</name>
    <name type="common">Green bug aphid</name>
    <dbReference type="NCBI Taxonomy" id="13262"/>
    <lineage>
        <taxon>Eukaryota</taxon>
        <taxon>Metazoa</taxon>
        <taxon>Ecdysozoa</taxon>
        <taxon>Arthropoda</taxon>
        <taxon>Hexapoda</taxon>
        <taxon>Insecta</taxon>
        <taxon>Pterygota</taxon>
        <taxon>Neoptera</taxon>
        <taxon>Paraneoptera</taxon>
        <taxon>Hemiptera</taxon>
        <taxon>Sternorrhyncha</taxon>
        <taxon>Aphidomorpha</taxon>
        <taxon>Aphidoidea</taxon>
        <taxon>Aphididae</taxon>
        <taxon>Aphidini</taxon>
        <taxon>Schizaphis</taxon>
    </lineage>
</organism>
<name>A0A2S2NUW0_SCHGA</name>
<dbReference type="PANTHER" id="PTHR37162">
    <property type="entry name" value="HAT FAMILY DIMERISATION DOMAINCONTAINING PROTEIN-RELATED"/>
    <property type="match status" value="1"/>
</dbReference>
<evidence type="ECO:0000313" key="1">
    <source>
        <dbReference type="EMBL" id="MBY21003.1"/>
    </source>
</evidence>
<accession>A0A2S2NUW0</accession>
<reference evidence="1" key="1">
    <citation type="submission" date="2018-04" db="EMBL/GenBank/DDBJ databases">
        <title>Transcriptome of Schizaphis graminum biotype I.</title>
        <authorList>
            <person name="Scully E.D."/>
            <person name="Geib S.M."/>
            <person name="Palmer N.A."/>
            <person name="Koch K."/>
            <person name="Bradshaw J."/>
            <person name="Heng-Moss T."/>
            <person name="Sarath G."/>
        </authorList>
    </citation>
    <scope>NUCLEOTIDE SEQUENCE</scope>
</reference>
<dbReference type="EMBL" id="GGMR01008384">
    <property type="protein sequence ID" value="MBY21003.1"/>
    <property type="molecule type" value="Transcribed_RNA"/>
</dbReference>
<gene>
    <name evidence="1" type="primary">ZNF862_2</name>
    <name evidence="1" type="ORF">g.126133</name>
</gene>
<dbReference type="InterPro" id="IPR012337">
    <property type="entry name" value="RNaseH-like_sf"/>
</dbReference>
<dbReference type="PANTHER" id="PTHR37162:SF1">
    <property type="entry name" value="BED-TYPE DOMAIN-CONTAINING PROTEIN"/>
    <property type="match status" value="1"/>
</dbReference>
<sequence>MHIATHSAIRTIDHLGELLKDFGGPFNSLELHRTKCSKLILNVIAPEYLKELIDDIGLKSYSIILDESTDIGTHKYMAFCVRYHSVALCDMVTDFLGFVEIEKATAEVLKDAFLDFLVRSKLDIKNLIGIGTDGASNLCGKNKSLFTLLKEIVPDLQLIKCICHSLNICSAHACEELPSSLEFLVRETRNWFSYSSLRQLTYKSLFEALYDGKTPPKLPQLSTTRWLAWYSCIKSILEQFLALKTHFNIIAQSKEGCYMSRTLNDMLKDDTHLLYLMFLKPILFEVTQVNIVFQSTNVDISKAYSDLKRLLISIINRILKPNHISNIIPKNVDRRMLNIIDVKILKNALRFPGSHLPLNCVDFGYHFEEQSKLSLESGNLTKVQLELVQQRSSNFLFRLCHEMCNRLPDNLQVIEKIKYLSPAECFNQFSRPKFSELPIELAGKNAR</sequence>
<dbReference type="SUPFAM" id="SSF53098">
    <property type="entry name" value="Ribonuclease H-like"/>
    <property type="match status" value="1"/>
</dbReference>
<proteinExistence type="predicted"/>
<dbReference type="AlphaFoldDB" id="A0A2S2NUW0"/>
<protein>
    <submittedName>
        <fullName evidence="1">Zinc finger protein</fullName>
    </submittedName>
</protein>